<gene>
    <name evidence="2" type="ORF">SRO942_LOCUS47847</name>
</gene>
<feature type="non-terminal residue" evidence="2">
    <location>
        <position position="1"/>
    </location>
</feature>
<feature type="non-terminal residue" evidence="2">
    <location>
        <position position="192"/>
    </location>
</feature>
<name>A0A8S2YUH1_9BILA</name>
<evidence type="ECO:0000256" key="1">
    <source>
        <dbReference type="SAM" id="MobiDB-lite"/>
    </source>
</evidence>
<accession>A0A8S2YUH1</accession>
<comment type="caution">
    <text evidence="2">The sequence shown here is derived from an EMBL/GenBank/DDBJ whole genome shotgun (WGS) entry which is preliminary data.</text>
</comment>
<feature type="compositionally biased region" description="Polar residues" evidence="1">
    <location>
        <begin position="108"/>
        <end position="125"/>
    </location>
</feature>
<evidence type="ECO:0000313" key="3">
    <source>
        <dbReference type="Proteomes" id="UP000681722"/>
    </source>
</evidence>
<evidence type="ECO:0000313" key="2">
    <source>
        <dbReference type="EMBL" id="CAF4573068.1"/>
    </source>
</evidence>
<dbReference type="Proteomes" id="UP000681722">
    <property type="component" value="Unassembled WGS sequence"/>
</dbReference>
<organism evidence="2 3">
    <name type="scientific">Didymodactylos carnosus</name>
    <dbReference type="NCBI Taxonomy" id="1234261"/>
    <lineage>
        <taxon>Eukaryota</taxon>
        <taxon>Metazoa</taxon>
        <taxon>Spiralia</taxon>
        <taxon>Gnathifera</taxon>
        <taxon>Rotifera</taxon>
        <taxon>Eurotatoria</taxon>
        <taxon>Bdelloidea</taxon>
        <taxon>Philodinida</taxon>
        <taxon>Philodinidae</taxon>
        <taxon>Didymodactylos</taxon>
    </lineage>
</organism>
<feature type="region of interest" description="Disordered" evidence="1">
    <location>
        <begin position="107"/>
        <end position="145"/>
    </location>
</feature>
<dbReference type="AlphaFoldDB" id="A0A8S2YUH1"/>
<reference evidence="2" key="1">
    <citation type="submission" date="2021-02" db="EMBL/GenBank/DDBJ databases">
        <authorList>
            <person name="Nowell W R."/>
        </authorList>
    </citation>
    <scope>NUCLEOTIDE SEQUENCE</scope>
</reference>
<dbReference type="OrthoDB" id="413122at2759"/>
<protein>
    <submittedName>
        <fullName evidence="2">Uncharacterized protein</fullName>
    </submittedName>
</protein>
<sequence>QEYLQRTFKTVNGVINDGDRSKTIIHACVAHVMCHFRKKIVNKLVIDELREMAMWCLSLLLNTGVWSEMLENWQLICEIFMNYFTTPFPIASYEILSNKIAQLKKKSPSSQQTSLQDKNNDQTQSESDERASYQNGNSEAQAKGPYDFEANEDITQIEMNEDANTDNDDKCVIFNEKVMLETMNSGFKISCT</sequence>
<dbReference type="EMBL" id="CAJOBC010120731">
    <property type="protein sequence ID" value="CAF4573068.1"/>
    <property type="molecule type" value="Genomic_DNA"/>
</dbReference>
<proteinExistence type="predicted"/>